<organism evidence="6 7">
    <name type="scientific">Botryotinia narcissicola</name>
    <dbReference type="NCBI Taxonomy" id="278944"/>
    <lineage>
        <taxon>Eukaryota</taxon>
        <taxon>Fungi</taxon>
        <taxon>Dikarya</taxon>
        <taxon>Ascomycota</taxon>
        <taxon>Pezizomycotina</taxon>
        <taxon>Leotiomycetes</taxon>
        <taxon>Helotiales</taxon>
        <taxon>Sclerotiniaceae</taxon>
        <taxon>Botryotinia</taxon>
    </lineage>
</organism>
<dbReference type="Proteomes" id="UP000297452">
    <property type="component" value="Unassembled WGS sequence"/>
</dbReference>
<dbReference type="InterPro" id="IPR045863">
    <property type="entry name" value="CorA_TM1_TM2"/>
</dbReference>
<feature type="transmembrane region" description="Helical" evidence="5">
    <location>
        <begin position="417"/>
        <end position="437"/>
    </location>
</feature>
<comment type="caution">
    <text evidence="6">The sequence shown here is derived from an EMBL/GenBank/DDBJ whole genome shotgun (WGS) entry which is preliminary data.</text>
</comment>
<dbReference type="OrthoDB" id="3231000at2759"/>
<dbReference type="Gene3D" id="1.20.58.340">
    <property type="entry name" value="Magnesium transport protein CorA, transmembrane region"/>
    <property type="match status" value="1"/>
</dbReference>
<dbReference type="Pfam" id="PF01544">
    <property type="entry name" value="CorA"/>
    <property type="match status" value="1"/>
</dbReference>
<dbReference type="STRING" id="278944.A0A4Z1H932"/>
<evidence type="ECO:0000256" key="5">
    <source>
        <dbReference type="SAM" id="Phobius"/>
    </source>
</evidence>
<keyword evidence="3 5" id="KW-1133">Transmembrane helix</keyword>
<reference evidence="6 7" key="1">
    <citation type="submission" date="2017-12" db="EMBL/GenBank/DDBJ databases">
        <title>Comparative genomics of Botrytis spp.</title>
        <authorList>
            <person name="Valero-Jimenez C.A."/>
            <person name="Tapia P."/>
            <person name="Veloso J."/>
            <person name="Silva-Moreno E."/>
            <person name="Staats M."/>
            <person name="Valdes J.H."/>
            <person name="Van Kan J.A.L."/>
        </authorList>
    </citation>
    <scope>NUCLEOTIDE SEQUENCE [LARGE SCALE GENOMIC DNA]</scope>
    <source>
        <strain evidence="6 7">MUCL2120</strain>
    </source>
</reference>
<dbReference type="InterPro" id="IPR002523">
    <property type="entry name" value="MgTranspt_CorA/ZnTranspt_ZntB"/>
</dbReference>
<keyword evidence="7" id="KW-1185">Reference proteome</keyword>
<dbReference type="SUPFAM" id="SSF144083">
    <property type="entry name" value="Magnesium transport protein CorA, transmembrane region"/>
    <property type="match status" value="1"/>
</dbReference>
<dbReference type="GO" id="GO:0046873">
    <property type="term" value="F:metal ion transmembrane transporter activity"/>
    <property type="evidence" value="ECO:0007669"/>
    <property type="project" value="InterPro"/>
</dbReference>
<dbReference type="AlphaFoldDB" id="A0A4Z1H932"/>
<proteinExistence type="predicted"/>
<evidence type="ECO:0000313" key="7">
    <source>
        <dbReference type="Proteomes" id="UP000297452"/>
    </source>
</evidence>
<evidence type="ECO:0000313" key="6">
    <source>
        <dbReference type="EMBL" id="TGO45269.1"/>
    </source>
</evidence>
<gene>
    <name evidence="6" type="ORF">BOTNAR_0683g00030</name>
</gene>
<accession>A0A4Z1H932</accession>
<evidence type="ECO:0000256" key="2">
    <source>
        <dbReference type="ARBA" id="ARBA00022692"/>
    </source>
</evidence>
<comment type="subcellular location">
    <subcellularLocation>
        <location evidence="1">Membrane</location>
        <topology evidence="1">Multi-pass membrane protein</topology>
    </subcellularLocation>
</comment>
<evidence type="ECO:0000256" key="4">
    <source>
        <dbReference type="ARBA" id="ARBA00023136"/>
    </source>
</evidence>
<protein>
    <submittedName>
        <fullName evidence="6">Uncharacterized protein</fullName>
    </submittedName>
</protein>
<evidence type="ECO:0000256" key="1">
    <source>
        <dbReference type="ARBA" id="ARBA00004141"/>
    </source>
</evidence>
<name>A0A4Z1H932_9HELO</name>
<keyword evidence="2 5" id="KW-0812">Transmembrane</keyword>
<dbReference type="EMBL" id="PQXJ01000680">
    <property type="protein sequence ID" value="TGO45269.1"/>
    <property type="molecule type" value="Genomic_DNA"/>
</dbReference>
<feature type="transmembrane region" description="Helical" evidence="5">
    <location>
        <begin position="381"/>
        <end position="405"/>
    </location>
</feature>
<keyword evidence="4 5" id="KW-0472">Membrane</keyword>
<sequence>MASHTLSFQTQSLYLEKLSELAKEDLRYSALDYEIRSTGSDSSDGGWAIINDTSSDVGVLSQSSSFTFDTEHSRSLFYSKLKTIPPETRTRVIFFLTCNLFGFNGNTKESHRPQILKPATVEILGSLYKVLPSFFYHVINPKRGYQKDSFQWVAGGGLDGVEKYSKFEFEHATEFQNPCCMIYCIKDATLNTVVIYYHKLLFRSVDKDKGTPKKAEEFLHVITRFWDGITNSEVESAAQNPLELLVPVIKDMEDYFSRDVEYMNWSLQSWISDLEFNLSAVSRAQRDDALLKAWHHGRGSLESFEKITSRIEDYQDQMIAQGVIEYGHNDNQKIKNMLRHHRKSLQDAYRLEQHVRDTLQMNVGNLSLKESRKSLEKANSLGRLSILAFVFLPFSMVTSFFGMNISEMTGSGAPWKIFLIVAAILCSLGVVLFLWIFRKSPRVLKFLFACSYPPVWILDWINEMTFGHTGLWFWCRKHLGKL</sequence>
<dbReference type="GO" id="GO:0016020">
    <property type="term" value="C:membrane"/>
    <property type="evidence" value="ECO:0007669"/>
    <property type="project" value="UniProtKB-SubCell"/>
</dbReference>
<evidence type="ECO:0000256" key="3">
    <source>
        <dbReference type="ARBA" id="ARBA00022989"/>
    </source>
</evidence>